<feature type="region of interest" description="Disordered" evidence="2">
    <location>
        <begin position="163"/>
        <end position="303"/>
    </location>
</feature>
<evidence type="ECO:0000313" key="3">
    <source>
        <dbReference type="EMBL" id="CAI7997898.1"/>
    </source>
</evidence>
<feature type="region of interest" description="Disordered" evidence="2">
    <location>
        <begin position="407"/>
        <end position="497"/>
    </location>
</feature>
<feature type="compositionally biased region" description="Pro residues" evidence="2">
    <location>
        <begin position="189"/>
        <end position="201"/>
    </location>
</feature>
<evidence type="ECO:0000313" key="4">
    <source>
        <dbReference type="Proteomes" id="UP001174909"/>
    </source>
</evidence>
<protein>
    <submittedName>
        <fullName evidence="3">Uncharacterized protein</fullName>
    </submittedName>
</protein>
<evidence type="ECO:0000256" key="1">
    <source>
        <dbReference type="SAM" id="Coils"/>
    </source>
</evidence>
<feature type="compositionally biased region" description="Polar residues" evidence="2">
    <location>
        <begin position="418"/>
        <end position="437"/>
    </location>
</feature>
<accession>A0AA35R014</accession>
<keyword evidence="4" id="KW-1185">Reference proteome</keyword>
<gene>
    <name evidence="3" type="ORF">GBAR_LOCUS2268</name>
</gene>
<keyword evidence="1" id="KW-0175">Coiled coil</keyword>
<dbReference type="EMBL" id="CASHTH010000333">
    <property type="protein sequence ID" value="CAI7997898.1"/>
    <property type="molecule type" value="Genomic_DNA"/>
</dbReference>
<evidence type="ECO:0000256" key="2">
    <source>
        <dbReference type="SAM" id="MobiDB-lite"/>
    </source>
</evidence>
<dbReference type="AlphaFoldDB" id="A0AA35R014"/>
<dbReference type="SUPFAM" id="SSF54768">
    <property type="entry name" value="dsRNA-binding domain-like"/>
    <property type="match status" value="1"/>
</dbReference>
<feature type="coiled-coil region" evidence="1">
    <location>
        <begin position="304"/>
        <end position="331"/>
    </location>
</feature>
<name>A0AA35R014_GEOBA</name>
<feature type="compositionally biased region" description="Basic and acidic residues" evidence="2">
    <location>
        <begin position="220"/>
        <end position="232"/>
    </location>
</feature>
<feature type="region of interest" description="Disordered" evidence="2">
    <location>
        <begin position="1"/>
        <end position="52"/>
    </location>
</feature>
<feature type="compositionally biased region" description="Pro residues" evidence="2">
    <location>
        <begin position="15"/>
        <end position="39"/>
    </location>
</feature>
<proteinExistence type="predicted"/>
<feature type="compositionally biased region" description="Low complexity" evidence="2">
    <location>
        <begin position="462"/>
        <end position="479"/>
    </location>
</feature>
<organism evidence="3 4">
    <name type="scientific">Geodia barretti</name>
    <name type="common">Barrett's horny sponge</name>
    <dbReference type="NCBI Taxonomy" id="519541"/>
    <lineage>
        <taxon>Eukaryota</taxon>
        <taxon>Metazoa</taxon>
        <taxon>Porifera</taxon>
        <taxon>Demospongiae</taxon>
        <taxon>Heteroscleromorpha</taxon>
        <taxon>Tetractinellida</taxon>
        <taxon>Astrophorina</taxon>
        <taxon>Geodiidae</taxon>
        <taxon>Geodia</taxon>
    </lineage>
</organism>
<feature type="compositionally biased region" description="Polar residues" evidence="2">
    <location>
        <begin position="450"/>
        <end position="461"/>
    </location>
</feature>
<feature type="compositionally biased region" description="Pro residues" evidence="2">
    <location>
        <begin position="163"/>
        <end position="174"/>
    </location>
</feature>
<comment type="caution">
    <text evidence="3">The sequence shown here is derived from an EMBL/GenBank/DDBJ whole genome shotgun (WGS) entry which is preliminary data.</text>
</comment>
<sequence>MPDVIQKLMHHPRGPLLPRPGQPFQQPMPPPPLPRSPFPPHHHYHYQQQQHSVHFVHSPRGAYSSPPPPPLMPFGPPAMDPFSVLQQTCHMTGQPPPQVTVRKTDQGYYVGVVSLGETKCSGVPCETQEDARQSAAATMNSSLTPIPMYLPMPYMRPPPMHSPYNGPPPLPHHVPPYHQQVPLAYHPRGPQPPQIAPPPFVPLQVQRRQPRQKKRPSSGGKDKNVKREKPVEQEPLPSHAPTAVSAPITDDEKVVERAKLGLQGQRSTAPPDEGATALTQESEGEGEGEERGQAEHSGSIENRIEHVEMVIEAAEKDRMEAQEKIASLKQTLSVVQKPIVQMEGTGGEGGVGDMVANAAILSALEVEVEDDSGTYVVAEQPSDAAVVPDGGGEGVVVHVVGEILSVGGGGGGGAEPTADQSEPDVSTVVQSGTNTTPPAHGVVTADSPRVPNQANVDQTVQTSSSTEASPASTVPSTAVKMGRQKRQLAASFSRSTS</sequence>
<feature type="compositionally biased region" description="Basic and acidic residues" evidence="2">
    <location>
        <begin position="250"/>
        <end position="259"/>
    </location>
</feature>
<dbReference type="Proteomes" id="UP001174909">
    <property type="component" value="Unassembled WGS sequence"/>
</dbReference>
<reference evidence="3" key="1">
    <citation type="submission" date="2023-03" db="EMBL/GenBank/DDBJ databases">
        <authorList>
            <person name="Steffen K."/>
            <person name="Cardenas P."/>
        </authorList>
    </citation>
    <scope>NUCLEOTIDE SEQUENCE</scope>
</reference>